<dbReference type="Proteomes" id="UP000182444">
    <property type="component" value="Chromosome 1C"/>
</dbReference>
<name>A0A1D8N935_YARLL</name>
<sequence>MTLARLWPGRRAIEAKKAGCSGGCSHPVKSPPDSFGHAFDLLQGPMAILLTESAVLGSAQNCSDIYCLVADSTSDAQPRCKDGLKDLYTTQDIRTIPQYRTTTTGLLQYMTTMANSEQCKYCRKFVYKALWETHVQECKIGIGIAAHTGESAGTSPKTKR</sequence>
<protein>
    <submittedName>
        <fullName evidence="1">Uncharacterized protein</fullName>
    </submittedName>
</protein>
<proteinExistence type="predicted"/>
<dbReference type="GeneID" id="94582805"/>
<dbReference type="AlphaFoldDB" id="A0A1D8N935"/>
<dbReference type="RefSeq" id="XP_068138264.1">
    <property type="nucleotide sequence ID" value="XM_068282163.1"/>
</dbReference>
<gene>
    <name evidence="1" type="ORF">YALI1_C00852g</name>
</gene>
<dbReference type="VEuPathDB" id="FungiDB:YALI1_C00852g"/>
<evidence type="ECO:0000313" key="2">
    <source>
        <dbReference type="Proteomes" id="UP000182444"/>
    </source>
</evidence>
<dbReference type="EMBL" id="CP017555">
    <property type="protein sequence ID" value="AOW02155.1"/>
    <property type="molecule type" value="Genomic_DNA"/>
</dbReference>
<organism evidence="1 2">
    <name type="scientific">Yarrowia lipolytica</name>
    <name type="common">Candida lipolytica</name>
    <dbReference type="NCBI Taxonomy" id="4952"/>
    <lineage>
        <taxon>Eukaryota</taxon>
        <taxon>Fungi</taxon>
        <taxon>Dikarya</taxon>
        <taxon>Ascomycota</taxon>
        <taxon>Saccharomycotina</taxon>
        <taxon>Dipodascomycetes</taxon>
        <taxon>Dipodascales</taxon>
        <taxon>Dipodascales incertae sedis</taxon>
        <taxon>Yarrowia</taxon>
    </lineage>
</organism>
<reference evidence="1 2" key="1">
    <citation type="journal article" date="2016" name="PLoS ONE">
        <title>Sequence Assembly of Yarrowia lipolytica Strain W29/CLIB89 Shows Transposable Element Diversity.</title>
        <authorList>
            <person name="Magnan C."/>
            <person name="Yu J."/>
            <person name="Chang I."/>
            <person name="Jahn E."/>
            <person name="Kanomata Y."/>
            <person name="Wu J."/>
            <person name="Zeller M."/>
            <person name="Oakes M."/>
            <person name="Baldi P."/>
            <person name="Sandmeyer S."/>
        </authorList>
    </citation>
    <scope>NUCLEOTIDE SEQUENCE [LARGE SCALE GENOMIC DNA]</scope>
    <source>
        <strain evidence="2">CLIB89(W29)</strain>
    </source>
</reference>
<evidence type="ECO:0000313" key="1">
    <source>
        <dbReference type="EMBL" id="AOW02155.1"/>
    </source>
</evidence>
<accession>A0A1D8N935</accession>